<dbReference type="OrthoDB" id="5220943at2759"/>
<dbReference type="STRING" id="252740.A0A423V7W4"/>
<evidence type="ECO:0000313" key="2">
    <source>
        <dbReference type="Proteomes" id="UP000284375"/>
    </source>
</evidence>
<dbReference type="Proteomes" id="UP000284375">
    <property type="component" value="Unassembled WGS sequence"/>
</dbReference>
<reference evidence="1 2" key="1">
    <citation type="submission" date="2015-09" db="EMBL/GenBank/DDBJ databases">
        <title>Host preference determinants of Valsa canker pathogens revealed by comparative genomics.</title>
        <authorList>
            <person name="Yin Z."/>
            <person name="Huang L."/>
        </authorList>
    </citation>
    <scope>NUCLEOTIDE SEQUENCE [LARGE SCALE GENOMIC DNA]</scope>
    <source>
        <strain evidence="1 2">YSFL</strain>
    </source>
</reference>
<keyword evidence="2" id="KW-1185">Reference proteome</keyword>
<evidence type="ECO:0000313" key="1">
    <source>
        <dbReference type="EMBL" id="ROV86717.1"/>
    </source>
</evidence>
<proteinExistence type="predicted"/>
<accession>A0A423V7W4</accession>
<gene>
    <name evidence="1" type="ORF">VSDG_10200</name>
</gene>
<protein>
    <submittedName>
        <fullName evidence="1">Uncharacterized protein</fullName>
    </submittedName>
</protein>
<organism evidence="1 2">
    <name type="scientific">Cytospora chrysosperma</name>
    <name type="common">Cytospora canker fungus</name>
    <name type="synonym">Sphaeria chrysosperma</name>
    <dbReference type="NCBI Taxonomy" id="252740"/>
    <lineage>
        <taxon>Eukaryota</taxon>
        <taxon>Fungi</taxon>
        <taxon>Dikarya</taxon>
        <taxon>Ascomycota</taxon>
        <taxon>Pezizomycotina</taxon>
        <taxon>Sordariomycetes</taxon>
        <taxon>Sordariomycetidae</taxon>
        <taxon>Diaporthales</taxon>
        <taxon>Cytosporaceae</taxon>
        <taxon>Cytospora</taxon>
    </lineage>
</organism>
<comment type="caution">
    <text evidence="1">The sequence shown here is derived from an EMBL/GenBank/DDBJ whole genome shotgun (WGS) entry which is preliminary data.</text>
</comment>
<sequence length="365" mass="41728">MASSRYKISKEKQGDLPETSSMELVLKEDDFGNFTKLLHSLSKDTITACIIGTVAYQSIHDTQRRTVYGNTIERPIKSFGSDGSGSYIASIHVKGRNGWLNRSELDQLIATLQSYLETCLDDTLWDKPRWTLNEKRRIDFVFEVDRIYAARYAQHGQSLYVKDKKRGRKLEVFIENLKELHRSTSHDVEFIVQSPQYVGCASSSMDTRSTAHDPASRSYSESNFLLWLTVSCMEVACGVTPVVVTHPVIRTWEPGQVKISEVLLTMLASSMCNQTGLNTHPPGTNVEKDTPGKHWDIHKTRIMIDHPWYRENMMETKRIIAERTELMQWFESDPMIRLRLKNKKSTDTVKSKGVDIMEISGNAKK</sequence>
<dbReference type="EMBL" id="LJZO01000129">
    <property type="protein sequence ID" value="ROV86717.1"/>
    <property type="molecule type" value="Genomic_DNA"/>
</dbReference>
<name>A0A423V7W4_CYTCH</name>
<dbReference type="AlphaFoldDB" id="A0A423V7W4"/>